<reference evidence="1 2" key="1">
    <citation type="journal article" date="2019" name="Sci. Rep.">
        <title>Orb-weaving spider Araneus ventricosus genome elucidates the spidroin gene catalogue.</title>
        <authorList>
            <person name="Kono N."/>
            <person name="Nakamura H."/>
            <person name="Ohtoshi R."/>
            <person name="Moran D.A.P."/>
            <person name="Shinohara A."/>
            <person name="Yoshida Y."/>
            <person name="Fujiwara M."/>
            <person name="Mori M."/>
            <person name="Tomita M."/>
            <person name="Arakawa K."/>
        </authorList>
    </citation>
    <scope>NUCLEOTIDE SEQUENCE [LARGE SCALE GENOMIC DNA]</scope>
</reference>
<accession>A0A4Y2X7Z0</accession>
<evidence type="ECO:0000313" key="1">
    <source>
        <dbReference type="EMBL" id="GBO45316.1"/>
    </source>
</evidence>
<proteinExistence type="predicted"/>
<evidence type="ECO:0000313" key="2">
    <source>
        <dbReference type="Proteomes" id="UP000499080"/>
    </source>
</evidence>
<feature type="non-terminal residue" evidence="1">
    <location>
        <position position="68"/>
    </location>
</feature>
<protein>
    <submittedName>
        <fullName evidence="1">Uncharacterized protein</fullName>
    </submittedName>
</protein>
<dbReference type="AlphaFoldDB" id="A0A4Y2X7Z0"/>
<dbReference type="Proteomes" id="UP000499080">
    <property type="component" value="Unassembled WGS sequence"/>
</dbReference>
<sequence length="68" mass="7665">MQLSLERKGRRNSVTLVYLSASSPNSLYNDKRTQAYNSLLESVENTGKKIELSLLYLPAALHLPAWTL</sequence>
<dbReference type="EMBL" id="BGPR01072372">
    <property type="protein sequence ID" value="GBO45316.1"/>
    <property type="molecule type" value="Genomic_DNA"/>
</dbReference>
<comment type="caution">
    <text evidence="1">The sequence shown here is derived from an EMBL/GenBank/DDBJ whole genome shotgun (WGS) entry which is preliminary data.</text>
</comment>
<gene>
    <name evidence="1" type="ORF">AVEN_254711_1</name>
</gene>
<organism evidence="1 2">
    <name type="scientific">Araneus ventricosus</name>
    <name type="common">Orbweaver spider</name>
    <name type="synonym">Epeira ventricosa</name>
    <dbReference type="NCBI Taxonomy" id="182803"/>
    <lineage>
        <taxon>Eukaryota</taxon>
        <taxon>Metazoa</taxon>
        <taxon>Ecdysozoa</taxon>
        <taxon>Arthropoda</taxon>
        <taxon>Chelicerata</taxon>
        <taxon>Arachnida</taxon>
        <taxon>Araneae</taxon>
        <taxon>Araneomorphae</taxon>
        <taxon>Entelegynae</taxon>
        <taxon>Araneoidea</taxon>
        <taxon>Araneidae</taxon>
        <taxon>Araneus</taxon>
    </lineage>
</organism>
<keyword evidence="2" id="KW-1185">Reference proteome</keyword>
<name>A0A4Y2X7Z0_ARAVE</name>